<dbReference type="PRINTS" id="PR01415">
    <property type="entry name" value="ANKYRIN"/>
</dbReference>
<sequence length="156" mass="17408">MSANVPGYDHTTPLAEAARAGHLEMVKWLMSDSRINESLEEKVLSPLSAAVSYNRLEVVRLSLKAVQWLINYGDYNDNTALHISALVTRPTPRADSVEILRLLLMHGADPELKKKNQQGASALGFVEMMWRTTSWVELLDLDGTAGNGWRAYLGWL</sequence>
<keyword evidence="1" id="KW-0677">Repeat</keyword>
<dbReference type="Pfam" id="PF00023">
    <property type="entry name" value="Ank"/>
    <property type="match status" value="1"/>
</dbReference>
<dbReference type="SMART" id="SM00248">
    <property type="entry name" value="ANK"/>
    <property type="match status" value="3"/>
</dbReference>
<dbReference type="GO" id="GO:0005634">
    <property type="term" value="C:nucleus"/>
    <property type="evidence" value="ECO:0007669"/>
    <property type="project" value="TreeGrafter"/>
</dbReference>
<protein>
    <recommendedName>
        <fullName evidence="6">Ankyrin</fullName>
    </recommendedName>
</protein>
<dbReference type="InterPro" id="IPR002110">
    <property type="entry name" value="Ankyrin_rpt"/>
</dbReference>
<dbReference type="Proteomes" id="UP001301958">
    <property type="component" value="Unassembled WGS sequence"/>
</dbReference>
<dbReference type="PANTHER" id="PTHR24124:SF14">
    <property type="entry name" value="CHROMOSOME UNDETERMINED SCAFFOLD_25, WHOLE GENOME SHOTGUN SEQUENCE"/>
    <property type="match status" value="1"/>
</dbReference>
<gene>
    <name evidence="4" type="ORF">QBC38DRAFT_486302</name>
</gene>
<dbReference type="PANTHER" id="PTHR24124">
    <property type="entry name" value="ANKYRIN REPEAT FAMILY A"/>
    <property type="match status" value="1"/>
</dbReference>
<organism evidence="4 5">
    <name type="scientific">Podospora fimiseda</name>
    <dbReference type="NCBI Taxonomy" id="252190"/>
    <lineage>
        <taxon>Eukaryota</taxon>
        <taxon>Fungi</taxon>
        <taxon>Dikarya</taxon>
        <taxon>Ascomycota</taxon>
        <taxon>Pezizomycotina</taxon>
        <taxon>Sordariomycetes</taxon>
        <taxon>Sordariomycetidae</taxon>
        <taxon>Sordariales</taxon>
        <taxon>Podosporaceae</taxon>
        <taxon>Podospora</taxon>
    </lineage>
</organism>
<dbReference type="GO" id="GO:0010468">
    <property type="term" value="P:regulation of gene expression"/>
    <property type="evidence" value="ECO:0007669"/>
    <property type="project" value="TreeGrafter"/>
</dbReference>
<comment type="caution">
    <text evidence="4">The sequence shown here is derived from an EMBL/GenBank/DDBJ whole genome shotgun (WGS) entry which is preliminary data.</text>
</comment>
<evidence type="ECO:0000313" key="5">
    <source>
        <dbReference type="Proteomes" id="UP001301958"/>
    </source>
</evidence>
<dbReference type="PROSITE" id="PS50088">
    <property type="entry name" value="ANK_REPEAT"/>
    <property type="match status" value="1"/>
</dbReference>
<accession>A0AAN7GT90</accession>
<dbReference type="AlphaFoldDB" id="A0AAN7GT90"/>
<dbReference type="Gene3D" id="1.25.40.20">
    <property type="entry name" value="Ankyrin repeat-containing domain"/>
    <property type="match status" value="1"/>
</dbReference>
<dbReference type="EMBL" id="MU865405">
    <property type="protein sequence ID" value="KAK4224043.1"/>
    <property type="molecule type" value="Genomic_DNA"/>
</dbReference>
<reference evidence="4" key="1">
    <citation type="journal article" date="2023" name="Mol. Phylogenet. Evol.">
        <title>Genome-scale phylogeny and comparative genomics of the fungal order Sordariales.</title>
        <authorList>
            <person name="Hensen N."/>
            <person name="Bonometti L."/>
            <person name="Westerberg I."/>
            <person name="Brannstrom I.O."/>
            <person name="Guillou S."/>
            <person name="Cros-Aarteil S."/>
            <person name="Calhoun S."/>
            <person name="Haridas S."/>
            <person name="Kuo A."/>
            <person name="Mondo S."/>
            <person name="Pangilinan J."/>
            <person name="Riley R."/>
            <person name="LaButti K."/>
            <person name="Andreopoulos B."/>
            <person name="Lipzen A."/>
            <person name="Chen C."/>
            <person name="Yan M."/>
            <person name="Daum C."/>
            <person name="Ng V."/>
            <person name="Clum A."/>
            <person name="Steindorff A."/>
            <person name="Ohm R.A."/>
            <person name="Martin F."/>
            <person name="Silar P."/>
            <person name="Natvig D.O."/>
            <person name="Lalanne C."/>
            <person name="Gautier V."/>
            <person name="Ament-Velasquez S.L."/>
            <person name="Kruys A."/>
            <person name="Hutchinson M.I."/>
            <person name="Powell A.J."/>
            <person name="Barry K."/>
            <person name="Miller A.N."/>
            <person name="Grigoriev I.V."/>
            <person name="Debuchy R."/>
            <person name="Gladieux P."/>
            <person name="Hiltunen Thoren M."/>
            <person name="Johannesson H."/>
        </authorList>
    </citation>
    <scope>NUCLEOTIDE SEQUENCE</scope>
    <source>
        <strain evidence="4">CBS 990.96</strain>
    </source>
</reference>
<keyword evidence="5" id="KW-1185">Reference proteome</keyword>
<evidence type="ECO:0000313" key="4">
    <source>
        <dbReference type="EMBL" id="KAK4224043.1"/>
    </source>
</evidence>
<evidence type="ECO:0000256" key="3">
    <source>
        <dbReference type="PROSITE-ProRule" id="PRU00023"/>
    </source>
</evidence>
<proteinExistence type="predicted"/>
<name>A0AAN7GT90_9PEZI</name>
<dbReference type="InterPro" id="IPR036770">
    <property type="entry name" value="Ankyrin_rpt-contain_sf"/>
</dbReference>
<evidence type="ECO:0000256" key="2">
    <source>
        <dbReference type="ARBA" id="ARBA00023043"/>
    </source>
</evidence>
<feature type="repeat" description="ANK" evidence="3">
    <location>
        <begin position="76"/>
        <end position="115"/>
    </location>
</feature>
<dbReference type="SUPFAM" id="SSF48403">
    <property type="entry name" value="Ankyrin repeat"/>
    <property type="match status" value="1"/>
</dbReference>
<keyword evidence="2 3" id="KW-0040">ANK repeat</keyword>
<evidence type="ECO:0008006" key="6">
    <source>
        <dbReference type="Google" id="ProtNLM"/>
    </source>
</evidence>
<reference evidence="4" key="2">
    <citation type="submission" date="2023-05" db="EMBL/GenBank/DDBJ databases">
        <authorList>
            <consortium name="Lawrence Berkeley National Laboratory"/>
            <person name="Steindorff A."/>
            <person name="Hensen N."/>
            <person name="Bonometti L."/>
            <person name="Westerberg I."/>
            <person name="Brannstrom I.O."/>
            <person name="Guillou S."/>
            <person name="Cros-Aarteil S."/>
            <person name="Calhoun S."/>
            <person name="Haridas S."/>
            <person name="Kuo A."/>
            <person name="Mondo S."/>
            <person name="Pangilinan J."/>
            <person name="Riley R."/>
            <person name="Labutti K."/>
            <person name="Andreopoulos B."/>
            <person name="Lipzen A."/>
            <person name="Chen C."/>
            <person name="Yanf M."/>
            <person name="Daum C."/>
            <person name="Ng V."/>
            <person name="Clum A."/>
            <person name="Ohm R."/>
            <person name="Martin F."/>
            <person name="Silar P."/>
            <person name="Natvig D."/>
            <person name="Lalanne C."/>
            <person name="Gautier V."/>
            <person name="Ament-Velasquez S.L."/>
            <person name="Kruys A."/>
            <person name="Hutchinson M.I."/>
            <person name="Powell A.J."/>
            <person name="Barry K."/>
            <person name="Miller A.N."/>
            <person name="Grigoriev I.V."/>
            <person name="Debuchy R."/>
            <person name="Gladieux P."/>
            <person name="Thoren M.H."/>
            <person name="Johannesson H."/>
        </authorList>
    </citation>
    <scope>NUCLEOTIDE SEQUENCE</scope>
    <source>
        <strain evidence="4">CBS 990.96</strain>
    </source>
</reference>
<evidence type="ECO:0000256" key="1">
    <source>
        <dbReference type="ARBA" id="ARBA00022737"/>
    </source>
</evidence>
<dbReference type="Pfam" id="PF12796">
    <property type="entry name" value="Ank_2"/>
    <property type="match status" value="1"/>
</dbReference>